<comment type="caution">
    <text evidence="1">The sequence shown here is derived from an EMBL/GenBank/DDBJ whole genome shotgun (WGS) entry which is preliminary data.</text>
</comment>
<dbReference type="EMBL" id="JAHESD010000002">
    <property type="protein sequence ID" value="MBT1701961.1"/>
    <property type="molecule type" value="Genomic_DNA"/>
</dbReference>
<proteinExistence type="predicted"/>
<dbReference type="Proteomes" id="UP000772618">
    <property type="component" value="Unassembled WGS sequence"/>
</dbReference>
<feature type="non-terminal residue" evidence="1">
    <location>
        <position position="77"/>
    </location>
</feature>
<evidence type="ECO:0000313" key="2">
    <source>
        <dbReference type="Proteomes" id="UP000772618"/>
    </source>
</evidence>
<organism evidence="1 2">
    <name type="scientific">Chryseosolibacter indicus</name>
    <dbReference type="NCBI Taxonomy" id="2782351"/>
    <lineage>
        <taxon>Bacteria</taxon>
        <taxon>Pseudomonadati</taxon>
        <taxon>Bacteroidota</taxon>
        <taxon>Cytophagia</taxon>
        <taxon>Cytophagales</taxon>
        <taxon>Chryseotaleaceae</taxon>
        <taxon>Chryseosolibacter</taxon>
    </lineage>
</organism>
<dbReference type="GO" id="GO:0016853">
    <property type="term" value="F:isomerase activity"/>
    <property type="evidence" value="ECO:0007669"/>
    <property type="project" value="UniProtKB-KW"/>
</dbReference>
<accession>A0ABS5VKQ8</accession>
<keyword evidence="2" id="KW-1185">Reference proteome</keyword>
<evidence type="ECO:0000313" key="1">
    <source>
        <dbReference type="EMBL" id="MBT1701961.1"/>
    </source>
</evidence>
<protein>
    <submittedName>
        <fullName evidence="1">2-hydroxyhepta-2,4-diene-1,7-dioate isomerase</fullName>
    </submittedName>
</protein>
<reference evidence="1 2" key="1">
    <citation type="submission" date="2021-05" db="EMBL/GenBank/DDBJ databases">
        <title>A Polyphasic approach of four new species of the genus Ohtaekwangia: Ohtaekwangia histidinii sp. nov., Ohtaekwangia cretensis sp. nov., Ohtaekwangia indiensis sp. nov., Ohtaekwangia reichenbachii sp. nov. from diverse environment.</title>
        <authorList>
            <person name="Octaviana S."/>
        </authorList>
    </citation>
    <scope>NUCLEOTIDE SEQUENCE [LARGE SCALE GENOMIC DNA]</scope>
    <source>
        <strain evidence="1 2">PWU20</strain>
    </source>
</reference>
<keyword evidence="1" id="KW-0413">Isomerase</keyword>
<sequence>MLLYKTRNGILIERDNRFYAPENSDWDSFLNDDHLFENLQSITSRLTPVNKSDVFNELELLPPIGQQEVWACGVTYY</sequence>
<name>A0ABS5VKQ8_9BACT</name>
<gene>
    <name evidence="1" type="ORF">KK060_01640</name>
</gene>